<evidence type="ECO:0000313" key="2">
    <source>
        <dbReference type="EMBL" id="MBO0613268.1"/>
    </source>
</evidence>
<dbReference type="EMBL" id="CP072748">
    <property type="protein sequence ID" value="QTX11295.1"/>
    <property type="molecule type" value="Genomic_DNA"/>
</dbReference>
<reference evidence="3" key="2">
    <citation type="submission" date="2021-04" db="EMBL/GenBank/DDBJ databases">
        <title>Complete Genome and methylome analysis of Thiothrix fructosivorans ATCC 49748.</title>
        <authorList>
            <person name="Fomenkov A."/>
            <person name="Sun L."/>
            <person name="Vincze T."/>
            <person name="Grabovich M.Y."/>
            <person name="Roberts R.J."/>
        </authorList>
    </citation>
    <scope>NUCLEOTIDE SEQUENCE</scope>
    <source>
        <strain evidence="3">ATCC 49748</strain>
    </source>
</reference>
<dbReference type="AlphaFoldDB" id="A0A8B0SJV7"/>
<sequence length="369" mass="41823">MHNEPQPHDFDRRILLAVAGGSPAIVTETLYALTQTSQPAYLPTEIHIITTTGKFGDQAIRKALLDDQRLQQLYDAYGMTLPPFDDNHIHRITDANDVLLTDITTAEDNEAAADFITNIVRKFTQNDNTSLHASIAGGRKTMSYYMGYALSLYGRMQDRLSHVLVDESLITRDFFFPQPNENIEVRLANVPFVRLRDGLGFAEELTQGKHTFSQAIELVQQQFAPVAVKIDLDGWHCGGIEVQDPKPTRLSVYAWLLERHQHEEPPLRFNGDDADEDYAAELLAMYERLYGIKGIDKMEKALKKGMTADYLRPHISHCNKVLKNSLKQAAKHYLIQMQERAPYVEYCLPEGLTIQAITLDIPDQSHART</sequence>
<keyword evidence="4" id="KW-1185">Reference proteome</keyword>
<dbReference type="InterPro" id="IPR013413">
    <property type="entry name" value="CRISPR-assoc_prot_NE0113"/>
</dbReference>
<evidence type="ECO:0000313" key="4">
    <source>
        <dbReference type="Proteomes" id="UP000664466"/>
    </source>
</evidence>
<dbReference type="InterPro" id="IPR019092">
    <property type="entry name" value="SSO2081-like_dom"/>
</dbReference>
<gene>
    <name evidence="3" type="ORF">J1836_002750</name>
    <name evidence="2" type="ORF">J1836_10070</name>
</gene>
<dbReference type="RefSeq" id="WP_207250975.1">
    <property type="nucleotide sequence ID" value="NZ_JAFMPM010000006.1"/>
</dbReference>
<accession>A0A8B0SJV7</accession>
<dbReference type="EMBL" id="JAFMPM010000006">
    <property type="protein sequence ID" value="MBO0613268.1"/>
    <property type="molecule type" value="Genomic_DNA"/>
</dbReference>
<dbReference type="NCBIfam" id="TIGR02584">
    <property type="entry name" value="cas_NE0113"/>
    <property type="match status" value="1"/>
</dbReference>
<dbReference type="Proteomes" id="UP000664466">
    <property type="component" value="Unassembled WGS sequence"/>
</dbReference>
<proteinExistence type="predicted"/>
<reference evidence="2 4" key="1">
    <citation type="submission" date="2021-03" db="EMBL/GenBank/DDBJ databases">
        <title>Draft genome and methylome analysis of Thiotrix fructosivoruns ATCC 49748.</title>
        <authorList>
            <person name="Fomenkov A."/>
            <person name="Grabovich M.Y."/>
            <person name="Roberts R.J."/>
        </authorList>
    </citation>
    <scope>NUCLEOTIDE SEQUENCE [LARGE SCALE GENOMIC DNA]</scope>
    <source>
        <strain evidence="2 4">ATCC 49748</strain>
    </source>
</reference>
<organism evidence="3">
    <name type="scientific">Thiothrix fructosivorans</name>
    <dbReference type="NCBI Taxonomy" id="111770"/>
    <lineage>
        <taxon>Bacteria</taxon>
        <taxon>Pseudomonadati</taxon>
        <taxon>Pseudomonadota</taxon>
        <taxon>Gammaproteobacteria</taxon>
        <taxon>Thiotrichales</taxon>
        <taxon>Thiotrichaceae</taxon>
        <taxon>Thiothrix</taxon>
    </lineage>
</organism>
<evidence type="ECO:0000313" key="3">
    <source>
        <dbReference type="EMBL" id="QTX11295.1"/>
    </source>
</evidence>
<evidence type="ECO:0000259" key="1">
    <source>
        <dbReference type="Pfam" id="PF09623"/>
    </source>
</evidence>
<name>A0A8B0SJV7_9GAMM</name>
<protein>
    <submittedName>
        <fullName evidence="3">TIGR02584 family CRISPR-associated protein</fullName>
    </submittedName>
</protein>
<dbReference type="CDD" id="cd09741">
    <property type="entry name" value="Csx1_III-U"/>
    <property type="match status" value="1"/>
</dbReference>
<feature type="domain" description="CRISPR system ring nuclease SSO2081-like" evidence="1">
    <location>
        <begin position="22"/>
        <end position="199"/>
    </location>
</feature>
<dbReference type="Pfam" id="PF09623">
    <property type="entry name" value="Cas_NE0113"/>
    <property type="match status" value="1"/>
</dbReference>